<keyword evidence="2" id="KW-1003">Cell membrane</keyword>
<dbReference type="Proteomes" id="UP000295717">
    <property type="component" value="Unassembled WGS sequence"/>
</dbReference>
<sequence length="209" mass="22570">MTIQAATPSGIASLDTTTPVTTERVRVWDPLVRIFHWSLAAGFATAFIVEDDLLGVHVWAGYLVLSLIAVRLVWGVIGTRHARFTDFVHGPRQILGYLKDALRFRAPRYLGHNPAGGAMVIALLFCVAATGLTGMALYGAEEFAGPLAGLMSALPEFSGDALKEVHEFLANTSLALIVLHLAGVIFSSLSHQENLIGSMITGFKQREKQ</sequence>
<evidence type="ECO:0000259" key="7">
    <source>
        <dbReference type="Pfam" id="PF01292"/>
    </source>
</evidence>
<dbReference type="GO" id="GO:0009055">
    <property type="term" value="F:electron transfer activity"/>
    <property type="evidence" value="ECO:0007669"/>
    <property type="project" value="InterPro"/>
</dbReference>
<keyword evidence="9" id="KW-1185">Reference proteome</keyword>
<keyword evidence="4 6" id="KW-1133">Transmembrane helix</keyword>
<accession>A0A4R3MSG0</accession>
<evidence type="ECO:0000313" key="8">
    <source>
        <dbReference type="EMBL" id="TCT19194.1"/>
    </source>
</evidence>
<proteinExistence type="predicted"/>
<dbReference type="OrthoDB" id="196472at2"/>
<evidence type="ECO:0000256" key="3">
    <source>
        <dbReference type="ARBA" id="ARBA00022692"/>
    </source>
</evidence>
<evidence type="ECO:0000256" key="5">
    <source>
        <dbReference type="ARBA" id="ARBA00023136"/>
    </source>
</evidence>
<evidence type="ECO:0000256" key="2">
    <source>
        <dbReference type="ARBA" id="ARBA00022475"/>
    </source>
</evidence>
<dbReference type="PANTHER" id="PTHR30485">
    <property type="entry name" value="NI/FE-HYDROGENASE 1 B-TYPE CYTOCHROME SUBUNIT"/>
    <property type="match status" value="1"/>
</dbReference>
<dbReference type="AlphaFoldDB" id="A0A4R3MSG0"/>
<dbReference type="InterPro" id="IPR016174">
    <property type="entry name" value="Di-haem_cyt_TM"/>
</dbReference>
<feature type="transmembrane region" description="Helical" evidence="6">
    <location>
        <begin position="115"/>
        <end position="138"/>
    </location>
</feature>
<feature type="transmembrane region" description="Helical" evidence="6">
    <location>
        <begin position="31"/>
        <end position="49"/>
    </location>
</feature>
<dbReference type="SUPFAM" id="SSF81342">
    <property type="entry name" value="Transmembrane di-heme cytochromes"/>
    <property type="match status" value="1"/>
</dbReference>
<dbReference type="EMBL" id="SMAO01000009">
    <property type="protein sequence ID" value="TCT19194.1"/>
    <property type="molecule type" value="Genomic_DNA"/>
</dbReference>
<dbReference type="Pfam" id="PF01292">
    <property type="entry name" value="Ni_hydr_CYTB"/>
    <property type="match status" value="1"/>
</dbReference>
<evidence type="ECO:0000256" key="6">
    <source>
        <dbReference type="SAM" id="Phobius"/>
    </source>
</evidence>
<dbReference type="GO" id="GO:0020037">
    <property type="term" value="F:heme binding"/>
    <property type="evidence" value="ECO:0007669"/>
    <property type="project" value="TreeGrafter"/>
</dbReference>
<keyword evidence="3 6" id="KW-0812">Transmembrane</keyword>
<evidence type="ECO:0000256" key="4">
    <source>
        <dbReference type="ARBA" id="ARBA00022989"/>
    </source>
</evidence>
<evidence type="ECO:0000313" key="9">
    <source>
        <dbReference type="Proteomes" id="UP000295717"/>
    </source>
</evidence>
<keyword evidence="5 6" id="KW-0472">Membrane</keyword>
<feature type="transmembrane region" description="Helical" evidence="6">
    <location>
        <begin position="168"/>
        <end position="189"/>
    </location>
</feature>
<dbReference type="GO" id="GO:0022904">
    <property type="term" value="P:respiratory electron transport chain"/>
    <property type="evidence" value="ECO:0007669"/>
    <property type="project" value="InterPro"/>
</dbReference>
<protein>
    <submittedName>
        <fullName evidence="8">Cytochrome b</fullName>
    </submittedName>
</protein>
<dbReference type="RefSeq" id="WP_132978189.1">
    <property type="nucleotide sequence ID" value="NZ_SMAO01000009.1"/>
</dbReference>
<dbReference type="Gene3D" id="1.20.950.20">
    <property type="entry name" value="Transmembrane di-heme cytochromes, Chain C"/>
    <property type="match status" value="1"/>
</dbReference>
<name>A0A4R3MSG0_9GAMM</name>
<feature type="transmembrane region" description="Helical" evidence="6">
    <location>
        <begin position="55"/>
        <end position="74"/>
    </location>
</feature>
<organism evidence="8 9">
    <name type="scientific">Thiobaca trueperi</name>
    <dbReference type="NCBI Taxonomy" id="127458"/>
    <lineage>
        <taxon>Bacteria</taxon>
        <taxon>Pseudomonadati</taxon>
        <taxon>Pseudomonadota</taxon>
        <taxon>Gammaproteobacteria</taxon>
        <taxon>Chromatiales</taxon>
        <taxon>Chromatiaceae</taxon>
        <taxon>Thiobaca</taxon>
    </lineage>
</organism>
<dbReference type="PANTHER" id="PTHR30485:SF2">
    <property type="entry name" value="BLL0597 PROTEIN"/>
    <property type="match status" value="1"/>
</dbReference>
<reference evidence="8 9" key="1">
    <citation type="submission" date="2019-03" db="EMBL/GenBank/DDBJ databases">
        <title>Genomic Encyclopedia of Type Strains, Phase IV (KMG-IV): sequencing the most valuable type-strain genomes for metagenomic binning, comparative biology and taxonomic classification.</title>
        <authorList>
            <person name="Goeker M."/>
        </authorList>
    </citation>
    <scope>NUCLEOTIDE SEQUENCE [LARGE SCALE GENOMIC DNA]</scope>
    <source>
        <strain evidence="8 9">DSM 13587</strain>
    </source>
</reference>
<feature type="domain" description="Cytochrome b561 bacterial/Ni-hydrogenase" evidence="7">
    <location>
        <begin position="27"/>
        <end position="202"/>
    </location>
</feature>
<dbReference type="InterPro" id="IPR011577">
    <property type="entry name" value="Cyt_b561_bac/Ni-Hgenase"/>
</dbReference>
<dbReference type="InterPro" id="IPR051542">
    <property type="entry name" value="Hydrogenase_cytochrome"/>
</dbReference>
<evidence type="ECO:0000256" key="1">
    <source>
        <dbReference type="ARBA" id="ARBA00004651"/>
    </source>
</evidence>
<dbReference type="GO" id="GO:0005886">
    <property type="term" value="C:plasma membrane"/>
    <property type="evidence" value="ECO:0007669"/>
    <property type="project" value="UniProtKB-SubCell"/>
</dbReference>
<comment type="caution">
    <text evidence="8">The sequence shown here is derived from an EMBL/GenBank/DDBJ whole genome shotgun (WGS) entry which is preliminary data.</text>
</comment>
<comment type="subcellular location">
    <subcellularLocation>
        <location evidence="1">Cell membrane</location>
        <topology evidence="1">Multi-pass membrane protein</topology>
    </subcellularLocation>
</comment>
<gene>
    <name evidence="8" type="ORF">EDC35_10972</name>
</gene>